<dbReference type="Proteomes" id="UP001237642">
    <property type="component" value="Unassembled WGS sequence"/>
</dbReference>
<evidence type="ECO:0000313" key="2">
    <source>
        <dbReference type="EMBL" id="KAK1368136.1"/>
    </source>
</evidence>
<keyword evidence="1" id="KW-1133">Transmembrane helix</keyword>
<name>A0AAD8HJ41_9APIA</name>
<keyword evidence="1" id="KW-0472">Membrane</keyword>
<keyword evidence="1" id="KW-0812">Transmembrane</keyword>
<protein>
    <submittedName>
        <fullName evidence="2">Uncharacterized protein</fullName>
    </submittedName>
</protein>
<gene>
    <name evidence="2" type="ORF">POM88_034228</name>
</gene>
<reference evidence="2" key="1">
    <citation type="submission" date="2023-02" db="EMBL/GenBank/DDBJ databases">
        <title>Genome of toxic invasive species Heracleum sosnowskyi carries increased number of genes despite the absence of recent whole-genome duplications.</title>
        <authorList>
            <person name="Schelkunov M."/>
            <person name="Shtratnikova V."/>
            <person name="Makarenko M."/>
            <person name="Klepikova A."/>
            <person name="Omelchenko D."/>
            <person name="Novikova G."/>
            <person name="Obukhova E."/>
            <person name="Bogdanov V."/>
            <person name="Penin A."/>
            <person name="Logacheva M."/>
        </authorList>
    </citation>
    <scope>NUCLEOTIDE SEQUENCE</scope>
    <source>
        <strain evidence="2">Hsosn_3</strain>
        <tissue evidence="2">Leaf</tissue>
    </source>
</reference>
<evidence type="ECO:0000313" key="3">
    <source>
        <dbReference type="Proteomes" id="UP001237642"/>
    </source>
</evidence>
<accession>A0AAD8HJ41</accession>
<sequence length="179" mass="20017">MGPVLVDSPVEAEFKAILFILNAVVLVLIKADCRSYFSTDEHDKLLIKQQNFSFKLISRVLNTVADSLAKQGVRCRDGKFYNLGSNNSRLVSEISSFDMDVKVCDRNCNELAIYFAEHGASNFSQMVVIEEPFGRIPNIWRLDMGLGSADARYVAIYESDLLPQVINVEPMPKDGMDGD</sequence>
<dbReference type="EMBL" id="JAUIZM010000008">
    <property type="protein sequence ID" value="KAK1368136.1"/>
    <property type="molecule type" value="Genomic_DNA"/>
</dbReference>
<dbReference type="AlphaFoldDB" id="A0AAD8HJ41"/>
<comment type="caution">
    <text evidence="2">The sequence shown here is derived from an EMBL/GenBank/DDBJ whole genome shotgun (WGS) entry which is preliminary data.</text>
</comment>
<organism evidence="2 3">
    <name type="scientific">Heracleum sosnowskyi</name>
    <dbReference type="NCBI Taxonomy" id="360622"/>
    <lineage>
        <taxon>Eukaryota</taxon>
        <taxon>Viridiplantae</taxon>
        <taxon>Streptophyta</taxon>
        <taxon>Embryophyta</taxon>
        <taxon>Tracheophyta</taxon>
        <taxon>Spermatophyta</taxon>
        <taxon>Magnoliopsida</taxon>
        <taxon>eudicotyledons</taxon>
        <taxon>Gunneridae</taxon>
        <taxon>Pentapetalae</taxon>
        <taxon>asterids</taxon>
        <taxon>campanulids</taxon>
        <taxon>Apiales</taxon>
        <taxon>Apiaceae</taxon>
        <taxon>Apioideae</taxon>
        <taxon>apioid superclade</taxon>
        <taxon>Tordylieae</taxon>
        <taxon>Tordyliinae</taxon>
        <taxon>Heracleum</taxon>
    </lineage>
</organism>
<keyword evidence="3" id="KW-1185">Reference proteome</keyword>
<evidence type="ECO:0000256" key="1">
    <source>
        <dbReference type="SAM" id="Phobius"/>
    </source>
</evidence>
<feature type="transmembrane region" description="Helical" evidence="1">
    <location>
        <begin position="12"/>
        <end position="29"/>
    </location>
</feature>
<reference evidence="2" key="2">
    <citation type="submission" date="2023-05" db="EMBL/GenBank/DDBJ databases">
        <authorList>
            <person name="Schelkunov M.I."/>
        </authorList>
    </citation>
    <scope>NUCLEOTIDE SEQUENCE</scope>
    <source>
        <strain evidence="2">Hsosn_3</strain>
        <tissue evidence="2">Leaf</tissue>
    </source>
</reference>
<proteinExistence type="predicted"/>